<dbReference type="GO" id="GO:0008320">
    <property type="term" value="F:protein transmembrane transporter activity"/>
    <property type="evidence" value="ECO:0007669"/>
    <property type="project" value="TreeGrafter"/>
</dbReference>
<feature type="domain" description="Polypeptide-transport-associated ShlB-type" evidence="6">
    <location>
        <begin position="48"/>
        <end position="120"/>
    </location>
</feature>
<dbReference type="InterPro" id="IPR051544">
    <property type="entry name" value="TPS_OM_transporter"/>
</dbReference>
<dbReference type="AlphaFoldDB" id="A0A5C8PNW5"/>
<name>A0A5C8PNW5_9HYPH</name>
<dbReference type="Pfam" id="PF03865">
    <property type="entry name" value="ShlB"/>
    <property type="match status" value="1"/>
</dbReference>
<dbReference type="PANTHER" id="PTHR34597">
    <property type="entry name" value="SLR1661 PROTEIN"/>
    <property type="match status" value="1"/>
</dbReference>
<dbReference type="EMBL" id="VDUZ01000014">
    <property type="protein sequence ID" value="TXL75397.1"/>
    <property type="molecule type" value="Genomic_DNA"/>
</dbReference>
<organism evidence="7 8">
    <name type="scientific">Vineibacter terrae</name>
    <dbReference type="NCBI Taxonomy" id="2586908"/>
    <lineage>
        <taxon>Bacteria</taxon>
        <taxon>Pseudomonadati</taxon>
        <taxon>Pseudomonadota</taxon>
        <taxon>Alphaproteobacteria</taxon>
        <taxon>Hyphomicrobiales</taxon>
        <taxon>Vineibacter</taxon>
    </lineage>
</organism>
<reference evidence="7 8" key="1">
    <citation type="submission" date="2019-06" db="EMBL/GenBank/DDBJ databases">
        <title>New taxonomy in bacterial strain CC-CFT640, isolated from vineyard.</title>
        <authorList>
            <person name="Lin S.-Y."/>
            <person name="Tsai C.-F."/>
            <person name="Young C.-C."/>
        </authorList>
    </citation>
    <scope>NUCLEOTIDE SEQUENCE [LARGE SCALE GENOMIC DNA]</scope>
    <source>
        <strain evidence="7 8">CC-CFT640</strain>
    </source>
</reference>
<evidence type="ECO:0000313" key="8">
    <source>
        <dbReference type="Proteomes" id="UP000321638"/>
    </source>
</evidence>
<keyword evidence="8" id="KW-1185">Reference proteome</keyword>
<dbReference type="Pfam" id="PF08479">
    <property type="entry name" value="POTRA_2"/>
    <property type="match status" value="1"/>
</dbReference>
<proteinExistence type="predicted"/>
<protein>
    <submittedName>
        <fullName evidence="7">ShlB/FhaC/HecB family hemolysin secretion/activation protein</fullName>
    </submittedName>
</protein>
<evidence type="ECO:0000256" key="2">
    <source>
        <dbReference type="ARBA" id="ARBA00022692"/>
    </source>
</evidence>
<dbReference type="InterPro" id="IPR013686">
    <property type="entry name" value="Polypept-transport_assoc_ShlB"/>
</dbReference>
<dbReference type="Gene3D" id="2.40.160.50">
    <property type="entry name" value="membrane protein fhac: a member of the omp85/tpsb transporter family"/>
    <property type="match status" value="1"/>
</dbReference>
<dbReference type="Proteomes" id="UP000321638">
    <property type="component" value="Unassembled WGS sequence"/>
</dbReference>
<feature type="domain" description="Haemolysin activator HlyB C-terminal" evidence="5">
    <location>
        <begin position="184"/>
        <end position="506"/>
    </location>
</feature>
<keyword evidence="1" id="KW-1134">Transmembrane beta strand</keyword>
<comment type="caution">
    <text evidence="7">The sequence shown here is derived from an EMBL/GenBank/DDBJ whole genome shotgun (WGS) entry which is preliminary data.</text>
</comment>
<evidence type="ECO:0000259" key="5">
    <source>
        <dbReference type="Pfam" id="PF03865"/>
    </source>
</evidence>
<keyword evidence="3" id="KW-0998">Cell outer membrane</keyword>
<dbReference type="GO" id="GO:0046819">
    <property type="term" value="P:protein secretion by the type V secretion system"/>
    <property type="evidence" value="ECO:0007669"/>
    <property type="project" value="TreeGrafter"/>
</dbReference>
<gene>
    <name evidence="7" type="ORF">FHP25_14240</name>
</gene>
<dbReference type="Gene3D" id="3.10.20.310">
    <property type="entry name" value="membrane protein fhac"/>
    <property type="match status" value="1"/>
</dbReference>
<dbReference type="PANTHER" id="PTHR34597:SF6">
    <property type="entry name" value="BLR6126 PROTEIN"/>
    <property type="match status" value="1"/>
</dbReference>
<dbReference type="GO" id="GO:0098046">
    <property type="term" value="C:type V protein secretion system complex"/>
    <property type="evidence" value="ECO:0007669"/>
    <property type="project" value="TreeGrafter"/>
</dbReference>
<keyword evidence="2" id="KW-0812">Transmembrane</keyword>
<evidence type="ECO:0000256" key="4">
    <source>
        <dbReference type="SAM" id="MobiDB-lite"/>
    </source>
</evidence>
<dbReference type="InterPro" id="IPR005565">
    <property type="entry name" value="Hemolysn_activator_HlyB_C"/>
</dbReference>
<dbReference type="OrthoDB" id="7439045at2"/>
<feature type="region of interest" description="Disordered" evidence="4">
    <location>
        <begin position="1"/>
        <end position="39"/>
    </location>
</feature>
<evidence type="ECO:0000256" key="1">
    <source>
        <dbReference type="ARBA" id="ARBA00022452"/>
    </source>
</evidence>
<sequence>MRPPVLQAPPVQPGPPQAPPPPGPGTIPGAPPGQAAPPGAERVFATPSAIELEGGTVYPPGVLDEMTRPLVGKRVAVSELFALAQRIEAKYRADGYFLTTVFVPAQRVADGRIRIRIVEGYISNVVVEGNVGDVSSQAQRFLDRVTSSRPANLRDVERYLLLTQDMPGITMKAVLRPGKEPGSSELVAQLQRTAWDGLFQVNNRGSKFTGTQQGTLVLGTNSFTGLAERLEATFFTTFDREQNFGQLNWSNYIGSDGLNLRAFFGHGRVKPGEALQVVDYDGVLTVAGVSLNYPVIRSRPLNLNVWGGYDYYHSNADVLGNVPIVRTDLSVLRLGADANYRDDWNGVTFGNLRFSQGVNIFGATSKGDPLLNRFGADPTFFKFNGEVNRLQGIWTGAGFSLNALGTLAGQYSGDILPSNEKYFVGGDRLGRGYFSGQVTGDKAVAASIELQLNFAITYDEGVDSSGPSRGGSLPIQLYTFYDHAKVWNNSTLEVRSQTARSVGVGIRVSILESVAMELEGTRRLDRDVDGATARRLDPWALYGRLTARF</sequence>
<feature type="compositionally biased region" description="Pro residues" evidence="4">
    <location>
        <begin position="1"/>
        <end position="35"/>
    </location>
</feature>
<evidence type="ECO:0000256" key="3">
    <source>
        <dbReference type="ARBA" id="ARBA00023237"/>
    </source>
</evidence>
<evidence type="ECO:0000259" key="6">
    <source>
        <dbReference type="Pfam" id="PF08479"/>
    </source>
</evidence>
<evidence type="ECO:0000313" key="7">
    <source>
        <dbReference type="EMBL" id="TXL75397.1"/>
    </source>
</evidence>
<keyword evidence="1" id="KW-0472">Membrane</keyword>
<accession>A0A5C8PNW5</accession>